<dbReference type="Proteomes" id="UP000054350">
    <property type="component" value="Unassembled WGS sequence"/>
</dbReference>
<dbReference type="GO" id="GO:0061136">
    <property type="term" value="P:regulation of proteasomal protein catabolic process"/>
    <property type="evidence" value="ECO:0007669"/>
    <property type="project" value="TreeGrafter"/>
</dbReference>
<evidence type="ECO:0000256" key="1">
    <source>
        <dbReference type="ARBA" id="ARBA00000707"/>
    </source>
</evidence>
<evidence type="ECO:0000259" key="8">
    <source>
        <dbReference type="PROSITE" id="PS50235"/>
    </source>
</evidence>
<feature type="domain" description="Ubiquitin-like" evidence="7">
    <location>
        <begin position="17"/>
        <end position="76"/>
    </location>
</feature>
<dbReference type="Pfam" id="PF00240">
    <property type="entry name" value="ubiquitin"/>
    <property type="match status" value="1"/>
</dbReference>
<dbReference type="GO" id="GO:0070628">
    <property type="term" value="F:proteasome binding"/>
    <property type="evidence" value="ECO:0007669"/>
    <property type="project" value="TreeGrafter"/>
</dbReference>
<dbReference type="InterPro" id="IPR000626">
    <property type="entry name" value="Ubiquitin-like_dom"/>
</dbReference>
<dbReference type="VEuPathDB" id="FungiDB:AMAG_11667"/>
<dbReference type="GO" id="GO:0004843">
    <property type="term" value="F:cysteine-type deubiquitinase activity"/>
    <property type="evidence" value="ECO:0007669"/>
    <property type="project" value="UniProtKB-EC"/>
</dbReference>
<comment type="catalytic activity">
    <reaction evidence="1">
        <text>Thiol-dependent hydrolysis of ester, thioester, amide, peptide and isopeptide bonds formed by the C-terminal Gly of ubiquitin (a 76-residue protein attached to proteins as an intracellular targeting signal).</text>
        <dbReference type="EC" id="3.4.19.12"/>
    </reaction>
</comment>
<dbReference type="STRING" id="578462.A0A0L0SVK2"/>
<dbReference type="PROSITE" id="PS00973">
    <property type="entry name" value="USP_2"/>
    <property type="match status" value="1"/>
</dbReference>
<evidence type="ECO:0000256" key="6">
    <source>
        <dbReference type="ARBA" id="ARBA00022807"/>
    </source>
</evidence>
<dbReference type="EMBL" id="GG745350">
    <property type="protein sequence ID" value="KNE66537.1"/>
    <property type="molecule type" value="Genomic_DNA"/>
</dbReference>
<keyword evidence="4" id="KW-0833">Ubl conjugation pathway</keyword>
<dbReference type="CDD" id="cd02657">
    <property type="entry name" value="Peptidase_C19A"/>
    <property type="match status" value="1"/>
</dbReference>
<dbReference type="OrthoDB" id="333239at2759"/>
<name>A0A0L0SVK2_ALLM3</name>
<evidence type="ECO:0000256" key="5">
    <source>
        <dbReference type="ARBA" id="ARBA00022801"/>
    </source>
</evidence>
<dbReference type="InterPro" id="IPR038765">
    <property type="entry name" value="Papain-like_cys_pep_sf"/>
</dbReference>
<keyword evidence="6" id="KW-0788">Thiol protease</keyword>
<evidence type="ECO:0000259" key="7">
    <source>
        <dbReference type="PROSITE" id="PS50053"/>
    </source>
</evidence>
<dbReference type="SUPFAM" id="SSF54001">
    <property type="entry name" value="Cysteine proteinases"/>
    <property type="match status" value="1"/>
</dbReference>
<dbReference type="GO" id="GO:0043161">
    <property type="term" value="P:proteasome-mediated ubiquitin-dependent protein catabolic process"/>
    <property type="evidence" value="ECO:0007669"/>
    <property type="project" value="InterPro"/>
</dbReference>
<dbReference type="Gene3D" id="3.10.20.90">
    <property type="entry name" value="Phosphatidylinositol 3-kinase Catalytic Subunit, Chain A, domain 1"/>
    <property type="match status" value="1"/>
</dbReference>
<dbReference type="InterPro" id="IPR001394">
    <property type="entry name" value="Peptidase_C19_UCH"/>
</dbReference>
<dbReference type="InterPro" id="IPR044635">
    <property type="entry name" value="UBP14-like"/>
</dbReference>
<dbReference type="PANTHER" id="PTHR43982:SF1">
    <property type="entry name" value="UBIQUITIN CARBOXYL-TERMINAL HYDROLASE 14"/>
    <property type="match status" value="1"/>
</dbReference>
<sequence>MENPGPRTSQNFPVVGARIRVNSLPLVTVKWTSKKLELDLDVAESPIIFKNQLWSLTGVAPERQKLLLRGVQIKDDTDWSTVKNLQEGAQFMMLGTAGELPKAPVEKPVFVEDLSKNQATQIMGSAPPGLVNLENTCYLNATLQCLRSVHELQSALQADGKSFSGNAVTNIAVSLRELYKQLENPATVDAIPPVVFLTNFRTAYPQFAQQDNRGHYAQQDAEEAWNQLLTAISSSFGSNGKSPVTRYMGIELEHETTCDDPAAAAAGEMATTTETTDLRLTCHISNTTNNVHQSLAEGMTQHLEKASAALGREAKYTVQSKIKRLPKYLTVHFARFFWRADIKQRVKIRRNVAYPSELDMYQYCTKDLQSKLSEARNHARVHADLAADEGCNPSGVYELCAVLTHIGASSDSGHYIGWVKKEKDDWHKFDDEKVSPVKEAEVLKNSGSSADGHIAYLLLYRAKDVEAKPAPSSSDA</sequence>
<dbReference type="eggNOG" id="KOG1872">
    <property type="taxonomic scope" value="Eukaryota"/>
</dbReference>
<feature type="domain" description="USP" evidence="8">
    <location>
        <begin position="128"/>
        <end position="463"/>
    </location>
</feature>
<proteinExistence type="predicted"/>
<dbReference type="PANTHER" id="PTHR43982">
    <property type="entry name" value="UBIQUITIN CARBOXYL-TERMINAL HYDROLASE"/>
    <property type="match status" value="1"/>
</dbReference>
<dbReference type="Gene3D" id="3.90.70.10">
    <property type="entry name" value="Cysteine proteinases"/>
    <property type="match status" value="1"/>
</dbReference>
<keyword evidence="3" id="KW-0645">Protease</keyword>
<dbReference type="SMART" id="SM00213">
    <property type="entry name" value="UBQ"/>
    <property type="match status" value="1"/>
</dbReference>
<evidence type="ECO:0000256" key="4">
    <source>
        <dbReference type="ARBA" id="ARBA00022786"/>
    </source>
</evidence>
<dbReference type="OMA" id="FKSDAEY"/>
<dbReference type="PROSITE" id="PS50235">
    <property type="entry name" value="USP_3"/>
    <property type="match status" value="1"/>
</dbReference>
<reference evidence="9 10" key="1">
    <citation type="submission" date="2009-11" db="EMBL/GenBank/DDBJ databases">
        <title>Annotation of Allomyces macrogynus ATCC 38327.</title>
        <authorList>
            <consortium name="The Broad Institute Genome Sequencing Platform"/>
            <person name="Russ C."/>
            <person name="Cuomo C."/>
            <person name="Burger G."/>
            <person name="Gray M.W."/>
            <person name="Holland P.W.H."/>
            <person name="King N."/>
            <person name="Lang F.B.F."/>
            <person name="Roger A.J."/>
            <person name="Ruiz-Trillo I."/>
            <person name="Young S.K."/>
            <person name="Zeng Q."/>
            <person name="Gargeya S."/>
            <person name="Fitzgerald M."/>
            <person name="Haas B."/>
            <person name="Abouelleil A."/>
            <person name="Alvarado L."/>
            <person name="Arachchi H.M."/>
            <person name="Berlin A."/>
            <person name="Chapman S.B."/>
            <person name="Gearin G."/>
            <person name="Goldberg J."/>
            <person name="Griggs A."/>
            <person name="Gujja S."/>
            <person name="Hansen M."/>
            <person name="Heiman D."/>
            <person name="Howarth C."/>
            <person name="Larimer J."/>
            <person name="Lui A."/>
            <person name="MacDonald P.J.P."/>
            <person name="McCowen C."/>
            <person name="Montmayeur A."/>
            <person name="Murphy C."/>
            <person name="Neiman D."/>
            <person name="Pearson M."/>
            <person name="Priest M."/>
            <person name="Roberts A."/>
            <person name="Saif S."/>
            <person name="Shea T."/>
            <person name="Sisk P."/>
            <person name="Stolte C."/>
            <person name="Sykes S."/>
            <person name="Wortman J."/>
            <person name="Nusbaum C."/>
            <person name="Birren B."/>
        </authorList>
    </citation>
    <scope>NUCLEOTIDE SEQUENCE [LARGE SCALE GENOMIC DNA]</scope>
    <source>
        <strain evidence="9 10">ATCC 38327</strain>
    </source>
</reference>
<protein>
    <recommendedName>
        <fullName evidence="2">ubiquitinyl hydrolase 1</fullName>
        <ecNumber evidence="2">3.4.19.12</ecNumber>
    </recommendedName>
</protein>
<dbReference type="Pfam" id="PF00443">
    <property type="entry name" value="UCH"/>
    <property type="match status" value="1"/>
</dbReference>
<accession>A0A0L0SVK2</accession>
<dbReference type="SUPFAM" id="SSF54236">
    <property type="entry name" value="Ubiquitin-like"/>
    <property type="match status" value="1"/>
</dbReference>
<dbReference type="PROSITE" id="PS50053">
    <property type="entry name" value="UBIQUITIN_2"/>
    <property type="match status" value="1"/>
</dbReference>
<gene>
    <name evidence="9" type="ORF">AMAG_11667</name>
</gene>
<keyword evidence="10" id="KW-1185">Reference proteome</keyword>
<reference evidence="10" key="2">
    <citation type="submission" date="2009-11" db="EMBL/GenBank/DDBJ databases">
        <title>The Genome Sequence of Allomyces macrogynus strain ATCC 38327.</title>
        <authorList>
            <consortium name="The Broad Institute Genome Sequencing Platform"/>
            <person name="Russ C."/>
            <person name="Cuomo C."/>
            <person name="Shea T."/>
            <person name="Young S.K."/>
            <person name="Zeng Q."/>
            <person name="Koehrsen M."/>
            <person name="Haas B."/>
            <person name="Borodovsky M."/>
            <person name="Guigo R."/>
            <person name="Alvarado L."/>
            <person name="Berlin A."/>
            <person name="Borenstein D."/>
            <person name="Chen Z."/>
            <person name="Engels R."/>
            <person name="Freedman E."/>
            <person name="Gellesch M."/>
            <person name="Goldberg J."/>
            <person name="Griggs A."/>
            <person name="Gujja S."/>
            <person name="Heiman D."/>
            <person name="Hepburn T."/>
            <person name="Howarth C."/>
            <person name="Jen D."/>
            <person name="Larson L."/>
            <person name="Lewis B."/>
            <person name="Mehta T."/>
            <person name="Park D."/>
            <person name="Pearson M."/>
            <person name="Roberts A."/>
            <person name="Saif S."/>
            <person name="Shenoy N."/>
            <person name="Sisk P."/>
            <person name="Stolte C."/>
            <person name="Sykes S."/>
            <person name="Walk T."/>
            <person name="White J."/>
            <person name="Yandava C."/>
            <person name="Burger G."/>
            <person name="Gray M.W."/>
            <person name="Holland P.W.H."/>
            <person name="King N."/>
            <person name="Lang F.B.F."/>
            <person name="Roger A.J."/>
            <person name="Ruiz-Trillo I."/>
            <person name="Lander E."/>
            <person name="Nusbaum C."/>
        </authorList>
    </citation>
    <scope>NUCLEOTIDE SEQUENCE [LARGE SCALE GENOMIC DNA]</scope>
    <source>
        <strain evidence="10">ATCC 38327</strain>
    </source>
</reference>
<evidence type="ECO:0000256" key="2">
    <source>
        <dbReference type="ARBA" id="ARBA00012759"/>
    </source>
</evidence>
<dbReference type="PROSITE" id="PS00299">
    <property type="entry name" value="UBIQUITIN_1"/>
    <property type="match status" value="1"/>
</dbReference>
<dbReference type="InterPro" id="IPR018200">
    <property type="entry name" value="USP_CS"/>
</dbReference>
<dbReference type="AlphaFoldDB" id="A0A0L0SVK2"/>
<dbReference type="CDD" id="cd16104">
    <property type="entry name" value="Ubl_USP14_like"/>
    <property type="match status" value="1"/>
</dbReference>
<dbReference type="InterPro" id="IPR019954">
    <property type="entry name" value="Ubiquitin_CS"/>
</dbReference>
<dbReference type="InterPro" id="IPR029071">
    <property type="entry name" value="Ubiquitin-like_domsf"/>
</dbReference>
<organism evidence="9 10">
    <name type="scientific">Allomyces macrogynus (strain ATCC 38327)</name>
    <name type="common">Allomyces javanicus var. macrogynus</name>
    <dbReference type="NCBI Taxonomy" id="578462"/>
    <lineage>
        <taxon>Eukaryota</taxon>
        <taxon>Fungi</taxon>
        <taxon>Fungi incertae sedis</taxon>
        <taxon>Blastocladiomycota</taxon>
        <taxon>Blastocladiomycetes</taxon>
        <taxon>Blastocladiales</taxon>
        <taxon>Blastocladiaceae</taxon>
        <taxon>Allomyces</taxon>
    </lineage>
</organism>
<dbReference type="GO" id="GO:0016579">
    <property type="term" value="P:protein deubiquitination"/>
    <property type="evidence" value="ECO:0007669"/>
    <property type="project" value="InterPro"/>
</dbReference>
<dbReference type="EC" id="3.4.19.12" evidence="2"/>
<evidence type="ECO:0000313" key="9">
    <source>
        <dbReference type="EMBL" id="KNE66537.1"/>
    </source>
</evidence>
<keyword evidence="5" id="KW-0378">Hydrolase</keyword>
<evidence type="ECO:0000256" key="3">
    <source>
        <dbReference type="ARBA" id="ARBA00022670"/>
    </source>
</evidence>
<dbReference type="InterPro" id="IPR028889">
    <property type="entry name" value="USP"/>
</dbReference>
<evidence type="ECO:0000313" key="10">
    <source>
        <dbReference type="Proteomes" id="UP000054350"/>
    </source>
</evidence>